<evidence type="ECO:0000259" key="2">
    <source>
        <dbReference type="Pfam" id="PF12281"/>
    </source>
</evidence>
<dbReference type="AlphaFoldDB" id="A0A4R2RDC6"/>
<dbReference type="EMBL" id="SLXU01000005">
    <property type="protein sequence ID" value="TCP61442.1"/>
    <property type="molecule type" value="Genomic_DNA"/>
</dbReference>
<keyword evidence="4" id="KW-1185">Reference proteome</keyword>
<feature type="region of interest" description="Disordered" evidence="1">
    <location>
        <begin position="355"/>
        <end position="385"/>
    </location>
</feature>
<dbReference type="OrthoDB" id="5469612at2"/>
<dbReference type="PIRSF" id="PIRSF031854">
    <property type="entry name" value="UCP031854"/>
    <property type="match status" value="1"/>
</dbReference>
<gene>
    <name evidence="3" type="ORF">EV663_105160</name>
</gene>
<dbReference type="InterPro" id="IPR022550">
    <property type="entry name" value="NTP_transf_8"/>
</dbReference>
<feature type="domain" description="Nucleotidyltransferase-like" evidence="2">
    <location>
        <begin position="105"/>
        <end position="318"/>
    </location>
</feature>
<dbReference type="Pfam" id="PF12281">
    <property type="entry name" value="NTP_transf_8"/>
    <property type="match status" value="1"/>
</dbReference>
<dbReference type="RefSeq" id="WP_132951220.1">
    <property type="nucleotide sequence ID" value="NZ_SLXU01000005.1"/>
</dbReference>
<protein>
    <recommendedName>
        <fullName evidence="2">Nucleotidyltransferase-like domain-containing protein</fullName>
    </recommendedName>
</protein>
<accession>A0A4R2RDC6</accession>
<organism evidence="3 4">
    <name type="scientific">Rhodovulum bhavnagarense</name>
    <dbReference type="NCBI Taxonomy" id="992286"/>
    <lineage>
        <taxon>Bacteria</taxon>
        <taxon>Pseudomonadati</taxon>
        <taxon>Pseudomonadota</taxon>
        <taxon>Alphaproteobacteria</taxon>
        <taxon>Rhodobacterales</taxon>
        <taxon>Paracoccaceae</taxon>
        <taxon>Rhodovulum</taxon>
    </lineage>
</organism>
<proteinExistence type="predicted"/>
<dbReference type="InterPro" id="IPR058575">
    <property type="entry name" value="NTP_transf_8_dom"/>
</dbReference>
<dbReference type="Proteomes" id="UP000295050">
    <property type="component" value="Unassembled WGS sequence"/>
</dbReference>
<comment type="caution">
    <text evidence="3">The sequence shown here is derived from an EMBL/GenBank/DDBJ whole genome shotgun (WGS) entry which is preliminary data.</text>
</comment>
<evidence type="ECO:0000256" key="1">
    <source>
        <dbReference type="SAM" id="MobiDB-lite"/>
    </source>
</evidence>
<feature type="compositionally biased region" description="Basic and acidic residues" evidence="1">
    <location>
        <begin position="357"/>
        <end position="385"/>
    </location>
</feature>
<sequence length="385" mass="42794">MRKLAHPFQVLFSELAQRSLDASFSSSYDPYGRFISAAVKGRRYWYFDTQDHQGRRKRSYVGPMDDTEITKRVEAFRELKDDIRARRKMVSALVNQAGLPKPDRTAGDIVEALAHAGFFRMRGVLVGSVAFQTYSALLGAYLPEASMMTGDADFAQFHSISVAIGDAMPPILDILEKVDPSFEPIPHVSGKPASTRFVTSSGFKVEFLTPNRGPEAYNDRPARMPALGGAAAQPLRFLDFLIFDPRRTVMLHRAGIPVNVPAPERYAVHKLIVSTRRKTGGDDSAKSRKDLWQAQQLMEAMIELKMNDDLADVFAEAMDRGPSWRAAISSALRRLPAESGDKIIGGIGEGLKNLSMDPEKYLPRLPGTERKDIEKSTGNGEDYRP</sequence>
<reference evidence="3 4" key="1">
    <citation type="submission" date="2019-03" db="EMBL/GenBank/DDBJ databases">
        <title>Genomic Encyclopedia of Type Strains, Phase IV (KMG-IV): sequencing the most valuable type-strain genomes for metagenomic binning, comparative biology and taxonomic classification.</title>
        <authorList>
            <person name="Goeker M."/>
        </authorList>
    </citation>
    <scope>NUCLEOTIDE SEQUENCE [LARGE SCALE GENOMIC DNA]</scope>
    <source>
        <strain evidence="3 4">DSM 24766</strain>
    </source>
</reference>
<evidence type="ECO:0000313" key="3">
    <source>
        <dbReference type="EMBL" id="TCP61442.1"/>
    </source>
</evidence>
<name>A0A4R2RDC6_9RHOB</name>
<evidence type="ECO:0000313" key="4">
    <source>
        <dbReference type="Proteomes" id="UP000295050"/>
    </source>
</evidence>